<dbReference type="PANTHER" id="PTHR34707:SF1">
    <property type="entry name" value="VIMENTIN-TYPE INTERMEDIATE FILAMENT-ASSOCIATED COILED-COIL PROTEIN"/>
    <property type="match status" value="1"/>
</dbReference>
<sequence length="436" mass="50527">MNIRFLTLICLLVISKAYTDEIPSSDEKDYDFFRNTAYSAVDHVLSNEAKKENDEDNVDNKNTESDMATMEDACFDEVEIKDGEEIITENGSNALEKFDNEIANDNTERDGDDSINDEDKQNSASRHRRPRRRHSQNSGNALRRQANQVRRQNIHSRRRIHSQWAPNRRCKVTTACLIRKVTRLKGQLTTVNNQYSSLLVCCKMQLTVLKQKIKHLQSKITRKDAIIAAKEAKIILLKSQAAKVNRLRRKVRRLKVKNQTLKASMATVNAQHQYVRNESIRLNSTLQAKNSQIERLKLDKIELSKNISILTNQTRDLNQKLDHQNEEYKNLTARYDKANICCQACNGKPISDNPFNITATTNRTENEDEEAFQSVLDNKLNEENISKNGIDRKSLEIVSEKKDSNENRSERQFESKKKSLRDDLSEEEFNRDFFEK</sequence>
<dbReference type="CTD" id="6751843"/>
<reference evidence="4 5" key="1">
    <citation type="journal article" date="2008" name="Nature">
        <title>The Trichoplax genome and the nature of placozoans.</title>
        <authorList>
            <person name="Srivastava M."/>
            <person name="Begovic E."/>
            <person name="Chapman J."/>
            <person name="Putnam N.H."/>
            <person name="Hellsten U."/>
            <person name="Kawashima T."/>
            <person name="Kuo A."/>
            <person name="Mitros T."/>
            <person name="Salamov A."/>
            <person name="Carpenter M.L."/>
            <person name="Signorovitch A.Y."/>
            <person name="Moreno M.A."/>
            <person name="Kamm K."/>
            <person name="Grimwood J."/>
            <person name="Schmutz J."/>
            <person name="Shapiro H."/>
            <person name="Grigoriev I.V."/>
            <person name="Buss L.W."/>
            <person name="Schierwater B."/>
            <person name="Dellaporta S.L."/>
            <person name="Rokhsar D.S."/>
        </authorList>
    </citation>
    <scope>NUCLEOTIDE SEQUENCE [LARGE SCALE GENOMIC DNA]</scope>
    <source>
        <strain evidence="4 5">Grell-BS-1999</strain>
    </source>
</reference>
<dbReference type="AlphaFoldDB" id="B3RT49"/>
<feature type="compositionally biased region" description="Basic and acidic residues" evidence="2">
    <location>
        <begin position="48"/>
        <end position="64"/>
    </location>
</feature>
<feature type="signal peptide" evidence="3">
    <location>
        <begin position="1"/>
        <end position="19"/>
    </location>
</feature>
<feature type="region of interest" description="Disordered" evidence="2">
    <location>
        <begin position="45"/>
        <end position="71"/>
    </location>
</feature>
<protein>
    <recommendedName>
        <fullName evidence="6">Lebercilin domain-containing protein</fullName>
    </recommendedName>
</protein>
<evidence type="ECO:0000256" key="1">
    <source>
        <dbReference type="SAM" id="Coils"/>
    </source>
</evidence>
<evidence type="ECO:0000256" key="2">
    <source>
        <dbReference type="SAM" id="MobiDB-lite"/>
    </source>
</evidence>
<keyword evidence="1" id="KW-0175">Coiled coil</keyword>
<feature type="compositionally biased region" description="Basic residues" evidence="2">
    <location>
        <begin position="152"/>
        <end position="161"/>
    </location>
</feature>
<feature type="region of interest" description="Disordered" evidence="2">
    <location>
        <begin position="104"/>
        <end position="162"/>
    </location>
</feature>
<evidence type="ECO:0000256" key="3">
    <source>
        <dbReference type="SAM" id="SignalP"/>
    </source>
</evidence>
<dbReference type="GO" id="GO:0045098">
    <property type="term" value="C:type III intermediate filament"/>
    <property type="evidence" value="ECO:0000318"/>
    <property type="project" value="GO_Central"/>
</dbReference>
<dbReference type="KEGG" id="tad:TRIADDRAFT_54838"/>
<dbReference type="RefSeq" id="XP_002110630.1">
    <property type="nucleotide sequence ID" value="XM_002110594.1"/>
</dbReference>
<dbReference type="Proteomes" id="UP000009022">
    <property type="component" value="Unassembled WGS sequence"/>
</dbReference>
<evidence type="ECO:0008006" key="6">
    <source>
        <dbReference type="Google" id="ProtNLM"/>
    </source>
</evidence>
<feature type="coiled-coil region" evidence="1">
    <location>
        <begin position="237"/>
        <end position="334"/>
    </location>
</feature>
<dbReference type="PhylomeDB" id="B3RT49"/>
<dbReference type="InParanoid" id="B3RT49"/>
<proteinExistence type="predicted"/>
<organism evidence="4 5">
    <name type="scientific">Trichoplax adhaerens</name>
    <name type="common">Trichoplax reptans</name>
    <dbReference type="NCBI Taxonomy" id="10228"/>
    <lineage>
        <taxon>Eukaryota</taxon>
        <taxon>Metazoa</taxon>
        <taxon>Placozoa</taxon>
        <taxon>Uniplacotomia</taxon>
        <taxon>Trichoplacea</taxon>
        <taxon>Trichoplacidae</taxon>
        <taxon>Trichoplax</taxon>
    </lineage>
</organism>
<feature type="compositionally biased region" description="Polar residues" evidence="2">
    <location>
        <begin position="136"/>
        <end position="151"/>
    </location>
</feature>
<name>B3RT49_TRIAD</name>
<evidence type="ECO:0000313" key="5">
    <source>
        <dbReference type="Proteomes" id="UP000009022"/>
    </source>
</evidence>
<feature type="chain" id="PRO_5002796904" description="Lebercilin domain-containing protein" evidence="3">
    <location>
        <begin position="20"/>
        <end position="436"/>
    </location>
</feature>
<dbReference type="EMBL" id="DS985243">
    <property type="protein sequence ID" value="EDV26634.1"/>
    <property type="molecule type" value="Genomic_DNA"/>
</dbReference>
<gene>
    <name evidence="4" type="ORF">TRIADDRAFT_54838</name>
</gene>
<dbReference type="PANTHER" id="PTHR34707">
    <property type="entry name" value="VIMENTIN-TYPE INTERMEDIATE FILAMENT-ASSOCIATED COILED-COIL PROTEIN"/>
    <property type="match status" value="1"/>
</dbReference>
<dbReference type="GeneID" id="6751843"/>
<keyword evidence="3" id="KW-0732">Signal</keyword>
<accession>B3RT49</accession>
<evidence type="ECO:0000313" key="4">
    <source>
        <dbReference type="EMBL" id="EDV26634.1"/>
    </source>
</evidence>
<feature type="compositionally biased region" description="Basic residues" evidence="2">
    <location>
        <begin position="125"/>
        <end position="135"/>
    </location>
</feature>
<dbReference type="HOGENOM" id="CLU_629045_0_0_1"/>
<keyword evidence="5" id="KW-1185">Reference proteome</keyword>
<feature type="region of interest" description="Disordered" evidence="2">
    <location>
        <begin position="398"/>
        <end position="436"/>
    </location>
</feature>